<dbReference type="Proteomes" id="UP000694257">
    <property type="component" value="Chromosome"/>
</dbReference>
<evidence type="ECO:0000313" key="4">
    <source>
        <dbReference type="Proteomes" id="UP000694257"/>
    </source>
</evidence>
<dbReference type="EMBL" id="CP078145">
    <property type="protein sequence ID" value="QXN88458.1"/>
    <property type="molecule type" value="Genomic_DNA"/>
</dbReference>
<organism evidence="3 4">
    <name type="scientific">Nocardia iowensis</name>
    <dbReference type="NCBI Taxonomy" id="204891"/>
    <lineage>
        <taxon>Bacteria</taxon>
        <taxon>Bacillati</taxon>
        <taxon>Actinomycetota</taxon>
        <taxon>Actinomycetes</taxon>
        <taxon>Mycobacteriales</taxon>
        <taxon>Nocardiaceae</taxon>
        <taxon>Nocardia</taxon>
    </lineage>
</organism>
<sequence length="241" mass="27414">MKRGARVFFSFRSPYTWLAVRKLGQAIPNLHRTVEFIPYWDPDERTSAALRERGAEFHYVQMSKAKHMYLLHDTKRLTRQLGIPMAWPIDVNPWWEVPHLTWLAARRGGLGAEFFDAVMAARWERGENICDSTVIRGLAESVGAPPDVLARATEDAQIREEGVDCLVEAYLDDIFGIPYFRIGRHRLWGLDRVDAFIDLLAAQDDSPRQVDSPTRQVDSPPTQDTLLVPFAYDRDTAGGCG</sequence>
<keyword evidence="4" id="KW-1185">Reference proteome</keyword>
<comment type="similarity">
    <text evidence="1">Belongs to the GST superfamily. NadH family.</text>
</comment>
<keyword evidence="1" id="KW-0413">Isomerase</keyword>
<dbReference type="PANTHER" id="PTHR42943">
    <property type="entry name" value="GLUTATHIONE S-TRANSFERASE KAPPA"/>
    <property type="match status" value="1"/>
</dbReference>
<evidence type="ECO:0000313" key="3">
    <source>
        <dbReference type="EMBL" id="QXN88458.1"/>
    </source>
</evidence>
<dbReference type="RefSeq" id="WP_218469341.1">
    <property type="nucleotide sequence ID" value="NZ_BAABJN010000008.1"/>
</dbReference>
<accession>A0ABX8RFS1</accession>
<name>A0ABX8RFS1_NOCIO</name>
<dbReference type="EC" id="5.99.1.4" evidence="1"/>
<evidence type="ECO:0000259" key="2">
    <source>
        <dbReference type="Pfam" id="PF01323"/>
    </source>
</evidence>
<dbReference type="InterPro" id="IPR001853">
    <property type="entry name" value="DSBA-like_thioredoxin_dom"/>
</dbReference>
<reference evidence="3 4" key="1">
    <citation type="submission" date="2021-07" db="EMBL/GenBank/DDBJ databases">
        <title>Whole Genome Sequence of Nocardia Iowensis.</title>
        <authorList>
            <person name="Lamm A."/>
            <person name="Collins-Fairclough A.M."/>
            <person name="Bunk B."/>
            <person name="Sproer C."/>
        </authorList>
    </citation>
    <scope>NUCLEOTIDE SEQUENCE [LARGE SCALE GENOMIC DNA]</scope>
    <source>
        <strain evidence="3 4">NRRL 5646</strain>
    </source>
</reference>
<dbReference type="InterPro" id="IPR051924">
    <property type="entry name" value="GST_Kappa/NadH"/>
</dbReference>
<dbReference type="InterPro" id="IPR014440">
    <property type="entry name" value="HCCAis_GSTk"/>
</dbReference>
<dbReference type="Pfam" id="PF01323">
    <property type="entry name" value="DSBA"/>
    <property type="match status" value="1"/>
</dbReference>
<evidence type="ECO:0000256" key="1">
    <source>
        <dbReference type="PIRNR" id="PIRNR006386"/>
    </source>
</evidence>
<feature type="domain" description="DSBA-like thioredoxin" evidence="2">
    <location>
        <begin position="7"/>
        <end position="200"/>
    </location>
</feature>
<gene>
    <name evidence="3" type="ORF">KV110_22945</name>
</gene>
<comment type="catalytic activity">
    <reaction evidence="1">
        <text>2-hydroxychromene-2-carboxylate = (3E)-4-(2-hydroxyphenyl)-2-oxobut-3-enoate</text>
        <dbReference type="Rhea" id="RHEA:27401"/>
        <dbReference type="ChEBI" id="CHEBI:59350"/>
        <dbReference type="ChEBI" id="CHEBI:59353"/>
        <dbReference type="EC" id="5.99.1.4"/>
    </reaction>
</comment>
<proteinExistence type="inferred from homology"/>
<dbReference type="PIRSF" id="PIRSF006386">
    <property type="entry name" value="HCCAis_GSTk"/>
    <property type="match status" value="1"/>
</dbReference>
<dbReference type="PANTHER" id="PTHR42943:SF2">
    <property type="entry name" value="GLUTATHIONE S-TRANSFERASE KAPPA 1"/>
    <property type="match status" value="1"/>
</dbReference>
<protein>
    <recommendedName>
        <fullName evidence="1">2-hydroxychromene-2-carboxylate isomerase</fullName>
        <ecNumber evidence="1">5.99.1.4</ecNumber>
    </recommendedName>
</protein>